<comment type="similarity">
    <text evidence="6 7">Belongs to the polyphosphate kinase 1 (PPK1) family.</text>
</comment>
<dbReference type="InterPro" id="IPR036830">
    <property type="entry name" value="PP_kinase_middle_dom_sf"/>
</dbReference>
<dbReference type="SUPFAM" id="SSF143724">
    <property type="entry name" value="PHP14-like"/>
    <property type="match status" value="1"/>
</dbReference>
<dbReference type="InterPro" id="IPR025198">
    <property type="entry name" value="PPK_N_dom"/>
</dbReference>
<evidence type="ECO:0000256" key="4">
    <source>
        <dbReference type="ARBA" id="ARBA00022777"/>
    </source>
</evidence>
<evidence type="ECO:0000259" key="9">
    <source>
        <dbReference type="Pfam" id="PF02503"/>
    </source>
</evidence>
<keyword evidence="14" id="KW-1185">Reference proteome</keyword>
<evidence type="ECO:0000256" key="5">
    <source>
        <dbReference type="ARBA" id="ARBA00022840"/>
    </source>
</evidence>
<proteinExistence type="inferred from homology"/>
<dbReference type="PIRSF" id="PIRSF015589">
    <property type="entry name" value="PP_kinase"/>
    <property type="match status" value="1"/>
</dbReference>
<evidence type="ECO:0000256" key="8">
    <source>
        <dbReference type="SAM" id="MobiDB-lite"/>
    </source>
</evidence>
<reference evidence="13 14" key="1">
    <citation type="submission" date="2019-08" db="EMBL/GenBank/DDBJ databases">
        <title>Archangium and Cystobacter genomes.</title>
        <authorList>
            <person name="Chen I.-C.K."/>
            <person name="Wielgoss S."/>
        </authorList>
    </citation>
    <scope>NUCLEOTIDE SEQUENCE [LARGE SCALE GENOMIC DNA]</scope>
    <source>
        <strain evidence="13 14">Cbm 6</strain>
    </source>
</reference>
<organism evidence="13 14">
    <name type="scientific">Archangium minus</name>
    <dbReference type="NCBI Taxonomy" id="83450"/>
    <lineage>
        <taxon>Bacteria</taxon>
        <taxon>Pseudomonadati</taxon>
        <taxon>Myxococcota</taxon>
        <taxon>Myxococcia</taxon>
        <taxon>Myxococcales</taxon>
        <taxon>Cystobacterineae</taxon>
        <taxon>Archangiaceae</taxon>
        <taxon>Archangium</taxon>
    </lineage>
</organism>
<keyword evidence="6" id="KW-0460">Magnesium</keyword>
<dbReference type="CDD" id="cd09165">
    <property type="entry name" value="PLDc_PaPPK1_C1_like"/>
    <property type="match status" value="1"/>
</dbReference>
<comment type="PTM">
    <text evidence="6 7">An intermediate of this reaction is the autophosphorylated ppk in which a phosphate is covalently linked to a histidine residue through a N-P bond.</text>
</comment>
<dbReference type="Pfam" id="PF13089">
    <property type="entry name" value="PP_kinase_N"/>
    <property type="match status" value="1"/>
</dbReference>
<keyword evidence="6" id="KW-0479">Metal-binding</keyword>
<dbReference type="InterPro" id="IPR024953">
    <property type="entry name" value="PP_kinase_middle"/>
</dbReference>
<feature type="region of interest" description="Disordered" evidence="8">
    <location>
        <begin position="693"/>
        <end position="726"/>
    </location>
</feature>
<evidence type="ECO:0000259" key="11">
    <source>
        <dbReference type="Pfam" id="PF13090"/>
    </source>
</evidence>
<feature type="active site" description="Phosphohistidine intermediate" evidence="6">
    <location>
        <position position="444"/>
    </location>
</feature>
<accession>A0ABY9XBW9</accession>
<keyword evidence="5 6" id="KW-0067">ATP-binding</keyword>
<dbReference type="EC" id="2.7.4.1" evidence="6 7"/>
<evidence type="ECO:0000313" key="13">
    <source>
        <dbReference type="EMBL" id="WNG52932.1"/>
    </source>
</evidence>
<dbReference type="Pfam" id="PF17941">
    <property type="entry name" value="PP_kinase_C_1"/>
    <property type="match status" value="1"/>
</dbReference>
<feature type="binding site" evidence="6">
    <location>
        <position position="477"/>
    </location>
    <ligand>
        <name>ATP</name>
        <dbReference type="ChEBI" id="CHEBI:30616"/>
    </ligand>
</feature>
<feature type="domain" description="Polyphosphate kinase C-terminal" evidence="12">
    <location>
        <begin position="341"/>
        <end position="504"/>
    </location>
</feature>
<feature type="binding site" evidence="6">
    <location>
        <position position="53"/>
    </location>
    <ligand>
        <name>ATP</name>
        <dbReference type="ChEBI" id="CHEBI:30616"/>
    </ligand>
</feature>
<dbReference type="GO" id="GO:0008976">
    <property type="term" value="F:polyphosphate kinase activity"/>
    <property type="evidence" value="ECO:0007669"/>
    <property type="project" value="UniProtKB-EC"/>
</dbReference>
<name>A0ABY9XBW9_9BACT</name>
<keyword evidence="3 6" id="KW-0547">Nucleotide-binding</keyword>
<feature type="binding site" evidence="6">
    <location>
        <position position="384"/>
    </location>
    <ligand>
        <name>Mg(2+)</name>
        <dbReference type="ChEBI" id="CHEBI:18420"/>
    </ligand>
</feature>
<dbReference type="Pfam" id="PF13090">
    <property type="entry name" value="PP_kinase_C"/>
    <property type="match status" value="1"/>
</dbReference>
<evidence type="ECO:0000259" key="12">
    <source>
        <dbReference type="Pfam" id="PF17941"/>
    </source>
</evidence>
<feature type="binding site" evidence="6">
    <location>
        <position position="573"/>
    </location>
    <ligand>
        <name>ATP</name>
        <dbReference type="ChEBI" id="CHEBI:30616"/>
    </ligand>
</feature>
<comment type="catalytic activity">
    <reaction evidence="6 7">
        <text>[phosphate](n) + ATP = [phosphate](n+1) + ADP</text>
        <dbReference type="Rhea" id="RHEA:19573"/>
        <dbReference type="Rhea" id="RHEA-COMP:9859"/>
        <dbReference type="Rhea" id="RHEA-COMP:14280"/>
        <dbReference type="ChEBI" id="CHEBI:16838"/>
        <dbReference type="ChEBI" id="CHEBI:30616"/>
        <dbReference type="ChEBI" id="CHEBI:456216"/>
        <dbReference type="EC" id="2.7.4.1"/>
    </reaction>
</comment>
<dbReference type="Gene3D" id="3.30.870.10">
    <property type="entry name" value="Endonuclease Chain A"/>
    <property type="match status" value="2"/>
</dbReference>
<dbReference type="HAMAP" id="MF_00347">
    <property type="entry name" value="Polyphosphate_kinase"/>
    <property type="match status" value="1"/>
</dbReference>
<feature type="domain" description="Polyphosphate kinase C-terminal" evidence="11">
    <location>
        <begin position="512"/>
        <end position="683"/>
    </location>
</feature>
<dbReference type="SUPFAM" id="SSF140356">
    <property type="entry name" value="PPK N-terminal domain-like"/>
    <property type="match status" value="1"/>
</dbReference>
<comment type="cofactor">
    <cofactor evidence="6">
        <name>Mg(2+)</name>
        <dbReference type="ChEBI" id="CHEBI:18420"/>
    </cofactor>
</comment>
<keyword evidence="2 6" id="KW-0808">Transferase</keyword>
<dbReference type="CDD" id="cd09168">
    <property type="entry name" value="PLDc_PaPPK1_C2_like"/>
    <property type="match status" value="1"/>
</dbReference>
<evidence type="ECO:0000256" key="3">
    <source>
        <dbReference type="ARBA" id="ARBA00022741"/>
    </source>
</evidence>
<feature type="binding site" evidence="6">
    <location>
        <position position="414"/>
    </location>
    <ligand>
        <name>Mg(2+)</name>
        <dbReference type="ChEBI" id="CHEBI:18420"/>
    </ligand>
</feature>
<dbReference type="EMBL" id="CP043494">
    <property type="protein sequence ID" value="WNG52932.1"/>
    <property type="molecule type" value="Genomic_DNA"/>
</dbReference>
<dbReference type="SUPFAM" id="SSF56024">
    <property type="entry name" value="Phospholipase D/nuclease"/>
    <property type="match status" value="2"/>
</dbReference>
<evidence type="ECO:0000313" key="14">
    <source>
        <dbReference type="Proteomes" id="UP001611383"/>
    </source>
</evidence>
<dbReference type="Gene3D" id="1.20.58.310">
    <property type="entry name" value="Polyphosphate kinase N-terminal domain"/>
    <property type="match status" value="1"/>
</dbReference>
<dbReference type="Proteomes" id="UP001611383">
    <property type="component" value="Chromosome"/>
</dbReference>
<feature type="domain" description="Polyphosphate kinase N-terminal" evidence="10">
    <location>
        <begin position="15"/>
        <end position="120"/>
    </location>
</feature>
<keyword evidence="1 6" id="KW-0597">Phosphoprotein</keyword>
<dbReference type="PANTHER" id="PTHR30218">
    <property type="entry name" value="POLYPHOSPHATE KINASE"/>
    <property type="match status" value="1"/>
</dbReference>
<dbReference type="NCBIfam" id="NF003917">
    <property type="entry name" value="PRK05443.1-1"/>
    <property type="match status" value="1"/>
</dbReference>
<dbReference type="InterPro" id="IPR036832">
    <property type="entry name" value="PPK_N_dom_sf"/>
</dbReference>
<evidence type="ECO:0000256" key="6">
    <source>
        <dbReference type="HAMAP-Rule" id="MF_00347"/>
    </source>
</evidence>
<feature type="binding site" evidence="6">
    <location>
        <position position="601"/>
    </location>
    <ligand>
        <name>ATP</name>
        <dbReference type="ChEBI" id="CHEBI:30616"/>
    </ligand>
</feature>
<evidence type="ECO:0000256" key="2">
    <source>
        <dbReference type="ARBA" id="ARBA00022679"/>
    </source>
</evidence>
<dbReference type="Gene3D" id="3.30.1840.10">
    <property type="entry name" value="Polyphosphate kinase middle domain"/>
    <property type="match status" value="1"/>
</dbReference>
<dbReference type="PANTHER" id="PTHR30218:SF0">
    <property type="entry name" value="POLYPHOSPHATE KINASE"/>
    <property type="match status" value="1"/>
</dbReference>
<dbReference type="NCBIfam" id="TIGR03705">
    <property type="entry name" value="poly_P_kin"/>
    <property type="match status" value="1"/>
</dbReference>
<comment type="function">
    <text evidence="6 7">Catalyzes the reversible transfer of the terminal phosphate of ATP to form a long-chain polyphosphate (polyP).</text>
</comment>
<keyword evidence="4 6" id="KW-0418">Kinase</keyword>
<protein>
    <recommendedName>
        <fullName evidence="6 7">Polyphosphate kinase</fullName>
        <ecNumber evidence="6 7">2.7.4.1</ecNumber>
    </recommendedName>
    <alternativeName>
        <fullName evidence="6">ATP-polyphosphate phosphotransferase</fullName>
    </alternativeName>
    <alternativeName>
        <fullName evidence="6">Polyphosphoric acid kinase</fullName>
    </alternativeName>
</protein>
<sequence>MQESPPVEFNDPQLFINREQSWLAFNERVLDDARDRELPLYERLKFFAIASSNLDEFFMVRVAGLKQQLASGVAETAADGMLPAEQLSAISERVHKLVDAASLLWVEELHPRLTAAGISILTRDKLTAEQKAAARTYFTTSVFLALTPLAVDPGHPFPHLRNKSLNVAVLLRREGPKRRRNVRGTSLAVVQVPSVLRRLVPVPTDKGSAFLLLGELIALCAGDLFPGYVVEHAAAFRVTRNWDINVDEEESEDLLSTIQEELRRRDRGAAVRLELDAVASPQIESLLTAALKLGPMDVYRQQAPLQPSDLMTLTELDLRPELRVEPFVPTVPAVLRDTESLLSVVAERDILLHHPYESFDPVVRFLEEAAEDPNVLAIKQTLYRTSGDSPIARALSRAVENGKQVAVLVEIKARLDEANNIAWARKMEESGVHVVYGLIGLKTHSKVALVVRREGNGIRRFVHLGTGNYNPNTARHYTDLSLFTSRTEIADDVSALFNMLTGYAVAPQWKRLAVAPMGLQEKVLSLIQREAEKARRGEPARIVAKMNSLVDSTVIRALYAASQAGVEIDLLVRGICCLRPGVPGVSERIRVTSVVDRFLEHSRVFAFGAGNSPEVWMSSADWMPRNFLRRIEVMFPVEDPAIRQRLLDEVLGVALKDNVKARRLQVDGTYVPVGKDGTQVRSQTVLMELARRNNQQDPKPLEALRHATAPERRDEPLVRPAPQTAN</sequence>
<evidence type="ECO:0000259" key="10">
    <source>
        <dbReference type="Pfam" id="PF13089"/>
    </source>
</evidence>
<dbReference type="NCBIfam" id="NF003918">
    <property type="entry name" value="PRK05443.1-2"/>
    <property type="match status" value="1"/>
</dbReference>
<dbReference type="Pfam" id="PF02503">
    <property type="entry name" value="PP_kinase"/>
    <property type="match status" value="1"/>
</dbReference>
<dbReference type="InterPro" id="IPR025200">
    <property type="entry name" value="PPK_C_dom2"/>
</dbReference>
<feature type="compositionally biased region" description="Basic and acidic residues" evidence="8">
    <location>
        <begin position="699"/>
        <end position="717"/>
    </location>
</feature>
<feature type="domain" description="Polyphosphate kinase middle" evidence="9">
    <location>
        <begin position="129"/>
        <end position="313"/>
    </location>
</feature>
<dbReference type="InterPro" id="IPR003414">
    <property type="entry name" value="PP_kinase"/>
</dbReference>
<dbReference type="InterPro" id="IPR041108">
    <property type="entry name" value="PP_kinase_C_1"/>
</dbReference>
<evidence type="ECO:0000256" key="1">
    <source>
        <dbReference type="ARBA" id="ARBA00022553"/>
    </source>
</evidence>
<dbReference type="NCBIfam" id="NF003921">
    <property type="entry name" value="PRK05443.2-2"/>
    <property type="match status" value="1"/>
</dbReference>
<gene>
    <name evidence="13" type="primary">ppk1</name>
    <name evidence="6" type="synonym">ppk</name>
    <name evidence="13" type="ORF">F0U60_44710</name>
</gene>
<evidence type="ECO:0000256" key="7">
    <source>
        <dbReference type="RuleBase" id="RU003800"/>
    </source>
</evidence>